<dbReference type="EMBL" id="GECZ01000602">
    <property type="protein sequence ID" value="JAS69167.1"/>
    <property type="molecule type" value="Transcribed_RNA"/>
</dbReference>
<organism evidence="2">
    <name type="scientific">Cuerna arida</name>
    <dbReference type="NCBI Taxonomy" id="1464854"/>
    <lineage>
        <taxon>Eukaryota</taxon>
        <taxon>Metazoa</taxon>
        <taxon>Ecdysozoa</taxon>
        <taxon>Arthropoda</taxon>
        <taxon>Hexapoda</taxon>
        <taxon>Insecta</taxon>
        <taxon>Pterygota</taxon>
        <taxon>Neoptera</taxon>
        <taxon>Paraneoptera</taxon>
        <taxon>Hemiptera</taxon>
        <taxon>Auchenorrhyncha</taxon>
        <taxon>Membracoidea</taxon>
        <taxon>Cicadellidae</taxon>
        <taxon>Cicadellinae</taxon>
        <taxon>Proconiini</taxon>
        <taxon>Cuerna</taxon>
    </lineage>
</organism>
<accession>A0A1B6H3D7</accession>
<feature type="non-terminal residue" evidence="2">
    <location>
        <position position="179"/>
    </location>
</feature>
<dbReference type="EMBL" id="GECZ01026168">
    <property type="protein sequence ID" value="JAS43601.1"/>
    <property type="molecule type" value="Transcribed_RNA"/>
</dbReference>
<reference evidence="2" key="1">
    <citation type="submission" date="2015-11" db="EMBL/GenBank/DDBJ databases">
        <title>De novo transcriptome assembly of four potential Pierce s Disease insect vectors from Arizona vineyards.</title>
        <authorList>
            <person name="Tassone E.E."/>
        </authorList>
    </citation>
    <scope>NUCLEOTIDE SEQUENCE</scope>
</reference>
<dbReference type="PANTHER" id="PTHR10773">
    <property type="entry name" value="DNA-DIRECTED RNA POLYMERASES I, II, AND III SUBUNIT RPABC2"/>
    <property type="match status" value="1"/>
</dbReference>
<protein>
    <submittedName>
        <fullName evidence="2">Uncharacterized protein</fullName>
    </submittedName>
</protein>
<evidence type="ECO:0000313" key="1">
    <source>
        <dbReference type="EMBL" id="JAS43601.1"/>
    </source>
</evidence>
<sequence length="179" mass="21103">MTLNKMYCSFLYFVLFSDGEDRPNEEVPRGRKRPINESNWKINKRKLARNTGKEYTTQKNKVKPAKIFPSGFDCKCPRKCREKFTSEEVLIAFYESFWKLADYSKQNCFLRGAVQSLAVQRHRQRDASGPEKSKVYQYFIPNGANSNRVCKTFFLKMLQISWGRLYRCLTKEEVHAVLD</sequence>
<evidence type="ECO:0000313" key="2">
    <source>
        <dbReference type="EMBL" id="JAS69167.1"/>
    </source>
</evidence>
<proteinExistence type="predicted"/>
<dbReference type="AlphaFoldDB" id="A0A1B6H3D7"/>
<dbReference type="PANTHER" id="PTHR10773:SF19">
    <property type="match status" value="1"/>
</dbReference>
<name>A0A1B6H3D7_9HEMI</name>
<gene>
    <name evidence="2" type="ORF">g.5505</name>
    <name evidence="1" type="ORF">g.5506</name>
</gene>